<comment type="caution">
    <text evidence="1">The sequence shown here is derived from an EMBL/GenBank/DDBJ whole genome shotgun (WGS) entry which is preliminary data.</text>
</comment>
<name>A0A5R8YK39_9ACTN</name>
<protein>
    <submittedName>
        <fullName evidence="1">Uncharacterized protein</fullName>
    </submittedName>
</protein>
<accession>A0A5R8YK39</accession>
<keyword evidence="2" id="KW-1185">Reference proteome</keyword>
<organism evidence="1 2">
    <name type="scientific">Microbispora triticiradicis</name>
    <dbReference type="NCBI Taxonomy" id="2200763"/>
    <lineage>
        <taxon>Bacteria</taxon>
        <taxon>Bacillati</taxon>
        <taxon>Actinomycetota</taxon>
        <taxon>Actinomycetes</taxon>
        <taxon>Streptosporangiales</taxon>
        <taxon>Streptosporangiaceae</taxon>
        <taxon>Microbispora</taxon>
    </lineage>
</organism>
<gene>
    <name evidence="1" type="ORF">FED44_30555</name>
</gene>
<dbReference type="EMBL" id="VANP01000016">
    <property type="protein sequence ID" value="TLP53205.1"/>
    <property type="molecule type" value="Genomic_DNA"/>
</dbReference>
<dbReference type="Pfam" id="PF19953">
    <property type="entry name" value="EACC1"/>
    <property type="match status" value="1"/>
</dbReference>
<reference evidence="1" key="1">
    <citation type="submission" date="2019-05" db="EMBL/GenBank/DDBJ databases">
        <title>Isolation, diversity and antifungal activity of Actinobacteria from wheat.</title>
        <authorList>
            <person name="Yu B."/>
        </authorList>
    </citation>
    <scope>NUCLEOTIDE SEQUENCE [LARGE SCALE GENOMIC DNA]</scope>
    <source>
        <strain evidence="1">NEAU-HEGS1-5</strain>
    </source>
</reference>
<sequence length="119" mass="12588">MANVLIRVEADTGAETRALYRALRHDPDLSRLAKLSACEGDPPAADELGPGLDAILAVVDGAGALGALLVSIAAWRDGRSTKWTVSVEREGVRVELQGSSREELERVVRALEGPRGGDT</sequence>
<dbReference type="AlphaFoldDB" id="A0A5R8YK39"/>
<proteinExistence type="predicted"/>
<dbReference type="InterPro" id="IPR045428">
    <property type="entry name" value="EACC1"/>
</dbReference>
<evidence type="ECO:0000313" key="2">
    <source>
        <dbReference type="Proteomes" id="UP000309033"/>
    </source>
</evidence>
<dbReference type="Proteomes" id="UP000309033">
    <property type="component" value="Unassembled WGS sequence"/>
</dbReference>
<evidence type="ECO:0000313" key="1">
    <source>
        <dbReference type="EMBL" id="TLP53205.1"/>
    </source>
</evidence>